<evidence type="ECO:0000256" key="3">
    <source>
        <dbReference type="PROSITE-ProRule" id="PRU00221"/>
    </source>
</evidence>
<evidence type="ECO:0000313" key="4">
    <source>
        <dbReference type="EMBL" id="KAB5540604.1"/>
    </source>
</evidence>
<organism evidence="4 5">
    <name type="scientific">Salix brachista</name>
    <dbReference type="NCBI Taxonomy" id="2182728"/>
    <lineage>
        <taxon>Eukaryota</taxon>
        <taxon>Viridiplantae</taxon>
        <taxon>Streptophyta</taxon>
        <taxon>Embryophyta</taxon>
        <taxon>Tracheophyta</taxon>
        <taxon>Spermatophyta</taxon>
        <taxon>Magnoliopsida</taxon>
        <taxon>eudicotyledons</taxon>
        <taxon>Gunneridae</taxon>
        <taxon>Pentapetalae</taxon>
        <taxon>rosids</taxon>
        <taxon>fabids</taxon>
        <taxon>Malpighiales</taxon>
        <taxon>Salicaceae</taxon>
        <taxon>Saliceae</taxon>
        <taxon>Salix</taxon>
    </lineage>
</organism>
<keyword evidence="1 3" id="KW-0853">WD repeat</keyword>
<protein>
    <recommendedName>
        <fullName evidence="6">Anaphase-promoting complex subunit 4 WD40 domain-containing protein</fullName>
    </recommendedName>
</protein>
<dbReference type="Pfam" id="PF00400">
    <property type="entry name" value="WD40"/>
    <property type="match status" value="2"/>
</dbReference>
<sequence>MSKRPAPDPVAVLRGHRASVMDASFHPSKPLLFTGSTDGELRIWDTLQHRTVSSSRVHCAAHGILSVAASPLIGDNKVISQGRDGTVKCWDIDNGGLSREPLLTMKTNAYHFCKLSLVKKPNSSARQGEGPNYKHEKDATETIDTNSLGDKGINYEEDPIECSNPFEDVHADGPKCIAVAGEQSSEVEIWDLNTAERLARLPQSCSGGSSNISTTKRGMCMAVQAFLPSESQGFLYILAGTRHMTYGVTCLDYAWFYVELDVSLLFVHKFEIEHVLFDEYKVEMKMNGNRSDVTSTRCLITLVRPQFLVQHFDHGMDVVLMASPTSIADHVETKRLEFPQCTISKQMPPPPSHETISSSQDITCNNFNCCIFYPNCMCYNKFYEDGSMLLWDMRNPGAFINSVKFHTESVLCLCVDELCSGGISGAADDKIVLYSLDVSVGCVMKKEISLERPGVSGTSIRPDSKIAATAGWDHRVRIYNYRKGSALAILKYHHATASFTHSLFQ</sequence>
<dbReference type="InterPro" id="IPR036322">
    <property type="entry name" value="WD40_repeat_dom_sf"/>
</dbReference>
<reference evidence="5" key="1">
    <citation type="journal article" date="2019" name="Gigascience">
        <title>De novo genome assembly of the endangered Acer yangbiense, a plant species with extremely small populations endemic to Yunnan Province, China.</title>
        <authorList>
            <person name="Yang J."/>
            <person name="Wariss H.M."/>
            <person name="Tao L."/>
            <person name="Zhang R."/>
            <person name="Yun Q."/>
            <person name="Hollingsworth P."/>
            <person name="Dao Z."/>
            <person name="Luo G."/>
            <person name="Guo H."/>
            <person name="Ma Y."/>
            <person name="Sun W."/>
        </authorList>
    </citation>
    <scope>NUCLEOTIDE SEQUENCE [LARGE SCALE GENOMIC DNA]</scope>
    <source>
        <strain evidence="5">cv. br00</strain>
    </source>
</reference>
<dbReference type="Proteomes" id="UP000326939">
    <property type="component" value="Chromosome 9"/>
</dbReference>
<dbReference type="PRINTS" id="PR00320">
    <property type="entry name" value="GPROTEINBRPT"/>
</dbReference>
<dbReference type="SUPFAM" id="SSF50978">
    <property type="entry name" value="WD40 repeat-like"/>
    <property type="match status" value="1"/>
</dbReference>
<name>A0A5N5LD38_9ROSI</name>
<dbReference type="EMBL" id="VDCV01000009">
    <property type="protein sequence ID" value="KAB5540604.1"/>
    <property type="molecule type" value="Genomic_DNA"/>
</dbReference>
<dbReference type="InterPro" id="IPR001680">
    <property type="entry name" value="WD40_rpt"/>
</dbReference>
<accession>A0A5N5LD38</accession>
<dbReference type="PROSITE" id="PS50294">
    <property type="entry name" value="WD_REPEATS_REGION"/>
    <property type="match status" value="1"/>
</dbReference>
<evidence type="ECO:0000313" key="5">
    <source>
        <dbReference type="Proteomes" id="UP000326939"/>
    </source>
</evidence>
<dbReference type="InterPro" id="IPR015943">
    <property type="entry name" value="WD40/YVTN_repeat-like_dom_sf"/>
</dbReference>
<dbReference type="PROSITE" id="PS50082">
    <property type="entry name" value="WD_REPEATS_2"/>
    <property type="match status" value="1"/>
</dbReference>
<dbReference type="InterPro" id="IPR020472">
    <property type="entry name" value="WD40_PAC1"/>
</dbReference>
<keyword evidence="2" id="KW-0677">Repeat</keyword>
<evidence type="ECO:0000256" key="1">
    <source>
        <dbReference type="ARBA" id="ARBA00022574"/>
    </source>
</evidence>
<gene>
    <name evidence="4" type="ORF">DKX38_013578</name>
</gene>
<dbReference type="PANTHER" id="PTHR19854:SF1">
    <property type="entry name" value="GUANINE NUCLEOTIDE-BINDING PROTEIN SUBUNIT BETA-LIKE PROTEIN 1"/>
    <property type="match status" value="1"/>
</dbReference>
<proteinExistence type="predicted"/>
<dbReference type="Gene3D" id="2.130.10.10">
    <property type="entry name" value="YVTN repeat-like/Quinoprotein amine dehydrogenase"/>
    <property type="match status" value="2"/>
</dbReference>
<comment type="caution">
    <text evidence="4">The sequence shown here is derived from an EMBL/GenBank/DDBJ whole genome shotgun (WGS) entry which is preliminary data.</text>
</comment>
<keyword evidence="5" id="KW-1185">Reference proteome</keyword>
<dbReference type="PANTHER" id="PTHR19854">
    <property type="entry name" value="TRANSDUCIN BETA-LIKE 3"/>
    <property type="match status" value="1"/>
</dbReference>
<feature type="repeat" description="WD" evidence="3">
    <location>
        <begin position="13"/>
        <end position="54"/>
    </location>
</feature>
<evidence type="ECO:0008006" key="6">
    <source>
        <dbReference type="Google" id="ProtNLM"/>
    </source>
</evidence>
<dbReference type="SMART" id="SM00320">
    <property type="entry name" value="WD40"/>
    <property type="match status" value="4"/>
</dbReference>
<dbReference type="AlphaFoldDB" id="A0A5N5LD38"/>
<evidence type="ECO:0000256" key="2">
    <source>
        <dbReference type="ARBA" id="ARBA00022737"/>
    </source>
</evidence>